<dbReference type="InterPro" id="IPR000847">
    <property type="entry name" value="LysR_HTH_N"/>
</dbReference>
<dbReference type="GO" id="GO:0003700">
    <property type="term" value="F:DNA-binding transcription factor activity"/>
    <property type="evidence" value="ECO:0007669"/>
    <property type="project" value="InterPro"/>
</dbReference>
<dbReference type="PANTHER" id="PTHR30126:SF39">
    <property type="entry name" value="HTH-TYPE TRANSCRIPTIONAL REGULATOR CYSL"/>
    <property type="match status" value="1"/>
</dbReference>
<feature type="domain" description="HTH lysR-type" evidence="5">
    <location>
        <begin position="1"/>
        <end position="58"/>
    </location>
</feature>
<dbReference type="InterPro" id="IPR036390">
    <property type="entry name" value="WH_DNA-bd_sf"/>
</dbReference>
<dbReference type="RefSeq" id="WP_110334932.1">
    <property type="nucleotide sequence ID" value="NZ_JBHVKT010000005.1"/>
</dbReference>
<evidence type="ECO:0000256" key="1">
    <source>
        <dbReference type="ARBA" id="ARBA00009437"/>
    </source>
</evidence>
<protein>
    <submittedName>
        <fullName evidence="6">LysR family transcriptional regulator</fullName>
    </submittedName>
</protein>
<evidence type="ECO:0000259" key="5">
    <source>
        <dbReference type="PROSITE" id="PS50931"/>
    </source>
</evidence>
<proteinExistence type="inferred from homology"/>
<dbReference type="InterPro" id="IPR036388">
    <property type="entry name" value="WH-like_DNA-bd_sf"/>
</dbReference>
<evidence type="ECO:0000256" key="2">
    <source>
        <dbReference type="ARBA" id="ARBA00023015"/>
    </source>
</evidence>
<gene>
    <name evidence="6" type="ORF">BA062_05580</name>
</gene>
<dbReference type="InterPro" id="IPR005119">
    <property type="entry name" value="LysR_subst-bd"/>
</dbReference>
<organism evidence="6 7">
    <name type="scientific">Prauserella flavalba</name>
    <dbReference type="NCBI Taxonomy" id="1477506"/>
    <lineage>
        <taxon>Bacteria</taxon>
        <taxon>Bacillati</taxon>
        <taxon>Actinomycetota</taxon>
        <taxon>Actinomycetes</taxon>
        <taxon>Pseudonocardiales</taxon>
        <taxon>Pseudonocardiaceae</taxon>
        <taxon>Prauserella</taxon>
    </lineage>
</organism>
<dbReference type="Gene3D" id="1.10.10.10">
    <property type="entry name" value="Winged helix-like DNA-binding domain superfamily/Winged helix DNA-binding domain"/>
    <property type="match status" value="1"/>
</dbReference>
<keyword evidence="7" id="KW-1185">Reference proteome</keyword>
<dbReference type="SUPFAM" id="SSF46785">
    <property type="entry name" value="Winged helix' DNA-binding domain"/>
    <property type="match status" value="1"/>
</dbReference>
<dbReference type="OrthoDB" id="4512679at2"/>
<comment type="caution">
    <text evidence="6">The sequence shown here is derived from an EMBL/GenBank/DDBJ whole genome shotgun (WGS) entry which is preliminary data.</text>
</comment>
<reference evidence="6 7" key="1">
    <citation type="submission" date="2016-07" db="EMBL/GenBank/DDBJ databases">
        <title>Draft genome sequence of Prauserella sp. YIM 121212, isolated from alkaline soil.</title>
        <authorList>
            <person name="Ruckert C."/>
            <person name="Albersmeier A."/>
            <person name="Jiang C.-L."/>
            <person name="Jiang Y."/>
            <person name="Kalinowski J."/>
            <person name="Schneider O."/>
            <person name="Winkler A."/>
            <person name="Zotchev S.B."/>
        </authorList>
    </citation>
    <scope>NUCLEOTIDE SEQUENCE [LARGE SCALE GENOMIC DNA]</scope>
    <source>
        <strain evidence="6 7">YIM 121212</strain>
    </source>
</reference>
<dbReference type="EMBL" id="MASU01000002">
    <property type="protein sequence ID" value="PXY38063.1"/>
    <property type="molecule type" value="Genomic_DNA"/>
</dbReference>
<dbReference type="PANTHER" id="PTHR30126">
    <property type="entry name" value="HTH-TYPE TRANSCRIPTIONAL REGULATOR"/>
    <property type="match status" value="1"/>
</dbReference>
<comment type="similarity">
    <text evidence="1">Belongs to the LysR transcriptional regulatory family.</text>
</comment>
<keyword evidence="4" id="KW-0804">Transcription</keyword>
<evidence type="ECO:0000256" key="3">
    <source>
        <dbReference type="ARBA" id="ARBA00023125"/>
    </source>
</evidence>
<dbReference type="SUPFAM" id="SSF53850">
    <property type="entry name" value="Periplasmic binding protein-like II"/>
    <property type="match status" value="1"/>
</dbReference>
<evidence type="ECO:0000256" key="4">
    <source>
        <dbReference type="ARBA" id="ARBA00023163"/>
    </source>
</evidence>
<dbReference type="PROSITE" id="PS50931">
    <property type="entry name" value="HTH_LYSR"/>
    <property type="match status" value="1"/>
</dbReference>
<dbReference type="Gene3D" id="3.40.190.290">
    <property type="match status" value="1"/>
</dbReference>
<keyword evidence="3" id="KW-0238">DNA-binding</keyword>
<dbReference type="Proteomes" id="UP000247892">
    <property type="component" value="Unassembled WGS sequence"/>
</dbReference>
<dbReference type="AlphaFoldDB" id="A0A318LTN5"/>
<dbReference type="Pfam" id="PF03466">
    <property type="entry name" value="LysR_substrate"/>
    <property type="match status" value="1"/>
</dbReference>
<dbReference type="Pfam" id="PF00126">
    <property type="entry name" value="HTH_1"/>
    <property type="match status" value="1"/>
</dbReference>
<keyword evidence="2" id="KW-0805">Transcription regulation</keyword>
<evidence type="ECO:0000313" key="6">
    <source>
        <dbReference type="EMBL" id="PXY38063.1"/>
    </source>
</evidence>
<accession>A0A318LTN5</accession>
<name>A0A318LTN5_9PSEU</name>
<evidence type="ECO:0000313" key="7">
    <source>
        <dbReference type="Proteomes" id="UP000247892"/>
    </source>
</evidence>
<sequence length="312" mass="32531">MTLGQLSAFVLVARLGSVTDAARALGVSEPAVSQALAALRTHHGDKLIVRTATGMTLTPGGKRLLPIASQMVALGADAEAAVREATGAAEELRVVVTSTIAEFIANPLLEAFGARSGSLVDTSAGLAKTSEMAVLVGNRLADAALGPKLAEPELESEPIFRCAQVAVASPGFSPRGGPPAWLWLVDPSGTDPDSDSAQLLRALGVPDTHVQVFANQTAAWSAAARGVGVSIAMEHLVAPQLRRHELVQVPTPRTPSALYWHVTTPARDRCTPAAASLRHFLGTPAAMQLMRSPGSGVPPSRFRPPVYVTIWS</sequence>
<dbReference type="GO" id="GO:0000976">
    <property type="term" value="F:transcription cis-regulatory region binding"/>
    <property type="evidence" value="ECO:0007669"/>
    <property type="project" value="TreeGrafter"/>
</dbReference>